<dbReference type="PANTHER" id="PTHR30302">
    <property type="entry name" value="HYDROGENASE 1 MATURATION PROTEASE"/>
    <property type="match status" value="1"/>
</dbReference>
<dbReference type="NCBIfam" id="TIGR00072">
    <property type="entry name" value="hydrog_prot"/>
    <property type="match status" value="1"/>
</dbReference>
<dbReference type="GO" id="GO:0004175">
    <property type="term" value="F:endopeptidase activity"/>
    <property type="evidence" value="ECO:0007669"/>
    <property type="project" value="TreeGrafter"/>
</dbReference>
<dbReference type="CDD" id="cd06067">
    <property type="entry name" value="H2MP_MemB-H2evol"/>
    <property type="match status" value="1"/>
</dbReference>
<dbReference type="AlphaFoldDB" id="A0A1H8PQS5"/>
<dbReference type="GO" id="GO:0008047">
    <property type="term" value="F:enzyme activator activity"/>
    <property type="evidence" value="ECO:0007669"/>
    <property type="project" value="InterPro"/>
</dbReference>
<dbReference type="PRINTS" id="PR00446">
    <property type="entry name" value="HYDRGNUPTAKE"/>
</dbReference>
<dbReference type="PANTHER" id="PTHR30302:SF4">
    <property type="entry name" value="HYDROGENASE 3 MATURATION PROTEASE"/>
    <property type="match status" value="1"/>
</dbReference>
<dbReference type="InterPro" id="IPR004420">
    <property type="entry name" value="Pept_A31_hyd_mat_HycI"/>
</dbReference>
<organism evidence="1 2">
    <name type="scientific">Denitrobacterium detoxificans</name>
    <dbReference type="NCBI Taxonomy" id="79604"/>
    <lineage>
        <taxon>Bacteria</taxon>
        <taxon>Bacillati</taxon>
        <taxon>Actinomycetota</taxon>
        <taxon>Coriobacteriia</taxon>
        <taxon>Eggerthellales</taxon>
        <taxon>Eggerthellaceae</taxon>
        <taxon>Denitrobacterium</taxon>
    </lineage>
</organism>
<dbReference type="InterPro" id="IPR023430">
    <property type="entry name" value="Pept_HybD-like_dom_sf"/>
</dbReference>
<name>A0A1H8PQS5_9ACTN</name>
<dbReference type="Proteomes" id="UP000182975">
    <property type="component" value="Unassembled WGS sequence"/>
</dbReference>
<keyword evidence="1" id="KW-0378">Hydrolase</keyword>
<dbReference type="Pfam" id="PF01750">
    <property type="entry name" value="HycI"/>
    <property type="match status" value="1"/>
</dbReference>
<dbReference type="GO" id="GO:0016485">
    <property type="term" value="P:protein processing"/>
    <property type="evidence" value="ECO:0007669"/>
    <property type="project" value="TreeGrafter"/>
</dbReference>
<gene>
    <name evidence="1" type="ORF">SAMN02910314_00273</name>
</gene>
<dbReference type="STRING" id="79604.AAY81_00385"/>
<evidence type="ECO:0000313" key="2">
    <source>
        <dbReference type="Proteomes" id="UP000182975"/>
    </source>
</evidence>
<dbReference type="EMBL" id="FOEC01000001">
    <property type="protein sequence ID" value="SEO44352.1"/>
    <property type="molecule type" value="Genomic_DNA"/>
</dbReference>
<keyword evidence="2" id="KW-1185">Reference proteome</keyword>
<accession>A0A1H8PQS5</accession>
<dbReference type="InterPro" id="IPR000671">
    <property type="entry name" value="Peptidase_A31"/>
</dbReference>
<protein>
    <submittedName>
        <fullName evidence="1">Hydrogenase 3 maturation protease</fullName>
    </submittedName>
</protein>
<evidence type="ECO:0000313" key="1">
    <source>
        <dbReference type="EMBL" id="SEO44352.1"/>
    </source>
</evidence>
<dbReference type="SUPFAM" id="SSF53163">
    <property type="entry name" value="HybD-like"/>
    <property type="match status" value="1"/>
</dbReference>
<dbReference type="Gene3D" id="3.40.50.1450">
    <property type="entry name" value="HybD-like"/>
    <property type="match status" value="1"/>
</dbReference>
<proteinExistence type="predicted"/>
<keyword evidence="1" id="KW-0645">Protease</keyword>
<reference evidence="2" key="1">
    <citation type="submission" date="2016-10" db="EMBL/GenBank/DDBJ databases">
        <authorList>
            <person name="Varghese N."/>
        </authorList>
    </citation>
    <scope>NUCLEOTIDE SEQUENCE [LARGE SCALE GENOMIC DNA]</scope>
    <source>
        <strain evidence="2">DSM 21843</strain>
    </source>
</reference>
<sequence>MLRGDDAVGPHLAKLLENEPAPNWEVLDGGQMPEDFVSVVRREHPRVLVVVDAASMELEPGALRRLSAEDVATDYMMTTHSLPISFMLSELESCCDELIFLGIQPAQMEFMGALTPAVRETAEELHTRFVQGYDFSAVPALAVD</sequence>